<dbReference type="OrthoDB" id="9816054at2"/>
<keyword evidence="2" id="KW-1185">Reference proteome</keyword>
<evidence type="ECO:0000313" key="1">
    <source>
        <dbReference type="EMBL" id="KXL53784.1"/>
    </source>
</evidence>
<dbReference type="AlphaFoldDB" id="A0A136WH33"/>
<organism evidence="1 2">
    <name type="scientific">Anaerotignum neopropionicum</name>
    <dbReference type="NCBI Taxonomy" id="36847"/>
    <lineage>
        <taxon>Bacteria</taxon>
        <taxon>Bacillati</taxon>
        <taxon>Bacillota</taxon>
        <taxon>Clostridia</taxon>
        <taxon>Lachnospirales</taxon>
        <taxon>Anaerotignaceae</taxon>
        <taxon>Anaerotignum</taxon>
    </lineage>
</organism>
<name>A0A136WH33_9FIRM</name>
<dbReference type="EMBL" id="LRVM01000002">
    <property type="protein sequence ID" value="KXL53784.1"/>
    <property type="molecule type" value="Genomic_DNA"/>
</dbReference>
<reference evidence="1 2" key="1">
    <citation type="submission" date="2016-01" db="EMBL/GenBank/DDBJ databases">
        <title>Genome sequence of Clostridium neopropionicum X4, DSM-3847.</title>
        <authorList>
            <person name="Poehlein A."/>
            <person name="Beck M.H."/>
            <person name="Bengelsdorf F.R."/>
            <person name="Daniel R."/>
            <person name="Duerre P."/>
        </authorList>
    </citation>
    <scope>NUCLEOTIDE SEQUENCE [LARGE SCALE GENOMIC DNA]</scope>
    <source>
        <strain evidence="1 2">DSM-3847</strain>
    </source>
</reference>
<dbReference type="RefSeq" id="WP_157723480.1">
    <property type="nucleotide sequence ID" value="NZ_LRVM01000002.1"/>
</dbReference>
<comment type="caution">
    <text evidence="1">The sequence shown here is derived from an EMBL/GenBank/DDBJ whole genome shotgun (WGS) entry which is preliminary data.</text>
</comment>
<proteinExistence type="predicted"/>
<gene>
    <name evidence="1" type="ORF">CLNEO_10100</name>
</gene>
<evidence type="ECO:0000313" key="2">
    <source>
        <dbReference type="Proteomes" id="UP000070539"/>
    </source>
</evidence>
<protein>
    <submittedName>
        <fullName evidence="1">Uncharacterized protein</fullName>
    </submittedName>
</protein>
<dbReference type="Proteomes" id="UP000070539">
    <property type="component" value="Unassembled WGS sequence"/>
</dbReference>
<dbReference type="PATRIC" id="fig|36847.3.peg.1181"/>
<sequence>MSRLFMYGTKLQEVEQLMMLVPRFAPRQKGLIVVGKTIGVKGGIQKCRSCEKCGKENCGGTACTNLTNSMGMGRVTYREMIIECFSEISHFYFRKRLSDLIASSPDGWFISEAHEKRFENVCEMLKIHKMDRNPRYLATLFLLTADGRLCSLAKEHIYYNRFEFKQIRLNGMTTNSYALYQVAKTIYTGKEYIKLNEIADRHLIDHQTFMAIIHAILIVKYGGEILSLEM</sequence>
<accession>A0A136WH33</accession>